<dbReference type="Proteomes" id="UP000018888">
    <property type="component" value="Unassembled WGS sequence"/>
</dbReference>
<comment type="caution">
    <text evidence="2">The sequence shown here is derived from an EMBL/GenBank/DDBJ whole genome shotgun (WGS) entry which is preliminary data.</text>
</comment>
<evidence type="ECO:0000256" key="1">
    <source>
        <dbReference type="SAM" id="MobiDB-lite"/>
    </source>
</evidence>
<name>A0A2P4QYT0_RHIID</name>
<reference evidence="2 3" key="1">
    <citation type="journal article" date="2013" name="Proc. Natl. Acad. Sci. U.S.A.">
        <title>Genome of an arbuscular mycorrhizal fungus provides insight into the oldest plant symbiosis.</title>
        <authorList>
            <person name="Tisserant E."/>
            <person name="Malbreil M."/>
            <person name="Kuo A."/>
            <person name="Kohler A."/>
            <person name="Symeonidi A."/>
            <person name="Balestrini R."/>
            <person name="Charron P."/>
            <person name="Duensing N."/>
            <person name="Frei Dit Frey N."/>
            <person name="Gianinazzi-Pearson V."/>
            <person name="Gilbert L.B."/>
            <person name="Handa Y."/>
            <person name="Herr J.R."/>
            <person name="Hijri M."/>
            <person name="Koul R."/>
            <person name="Kawaguchi M."/>
            <person name="Krajinski F."/>
            <person name="Lammers P.J."/>
            <person name="Masclaux F.G."/>
            <person name="Murat C."/>
            <person name="Morin E."/>
            <person name="Ndikumana S."/>
            <person name="Pagni M."/>
            <person name="Petitpierre D."/>
            <person name="Requena N."/>
            <person name="Rosikiewicz P."/>
            <person name="Riley R."/>
            <person name="Saito K."/>
            <person name="San Clemente H."/>
            <person name="Shapiro H."/>
            <person name="van Tuinen D."/>
            <person name="Becard G."/>
            <person name="Bonfante P."/>
            <person name="Paszkowski U."/>
            <person name="Shachar-Hill Y.Y."/>
            <person name="Tuskan G.A."/>
            <person name="Young P.W."/>
            <person name="Sanders I.R."/>
            <person name="Henrissat B."/>
            <person name="Rensing S.A."/>
            <person name="Grigoriev I.V."/>
            <person name="Corradi N."/>
            <person name="Roux C."/>
            <person name="Martin F."/>
        </authorList>
    </citation>
    <scope>NUCLEOTIDE SEQUENCE [LARGE SCALE GENOMIC DNA]</scope>
    <source>
        <strain evidence="2 3">DAOM 197198</strain>
    </source>
</reference>
<gene>
    <name evidence="2" type="ORF">GLOIN_2v1469680</name>
</gene>
<keyword evidence="3" id="KW-1185">Reference proteome</keyword>
<evidence type="ECO:0000313" key="3">
    <source>
        <dbReference type="Proteomes" id="UP000018888"/>
    </source>
</evidence>
<feature type="compositionally biased region" description="Basic residues" evidence="1">
    <location>
        <begin position="453"/>
        <end position="463"/>
    </location>
</feature>
<feature type="compositionally biased region" description="Basic and acidic residues" evidence="1">
    <location>
        <begin position="464"/>
        <end position="486"/>
    </location>
</feature>
<proteinExistence type="predicted"/>
<protein>
    <submittedName>
        <fullName evidence="2">Uncharacterized protein</fullName>
    </submittedName>
</protein>
<sequence length="507" mass="59093">MESYRGQEEFEEHILKEVKSFVGKNFTKANSRHKDEIENIFDKIFFRTLKTHRLLVEISNITGIKGENIKIIARSILRFAYRDHDNDVKRIGNQNIRLRSWLRQAQQKPSTHDTQLDKEIECELKTPIKNVSEQRKMPKNKKREKKSVKEIVLPSNDDQISIQKNTGAQSTTSRDILFYDIPSRYSEEEVVNAINQLGKVHRIRIKKHYKYQSVRADISLLEDYETSFLNGVWKEKVLIGSNDKNKKVIDVRWFKGDRTVKDIKEKCKWKAYKVISTNYYQDIARKNYTFEYGKIARFGNKTVFLAYFKDEDQLNNAIALDGGITDQAWIIHRKRQDGAPKKSTKEVLLRALISMVPNNKKEELITTTVTSPTIMKDVTTEEVVDTVNKYRKNLLSEKQVKTISHPIKDYTSPDNVVKVIEESSFTVSNCNPFIIGPGNGFSSSSDDEEHIKEVKKRIKKKQGTRSDTEYKETGDGFREVKKERKPWARKPGSRMCRKKKKKGQNKK</sequence>
<dbReference type="AlphaFoldDB" id="A0A2P4QYT0"/>
<dbReference type="VEuPathDB" id="FungiDB:RhiirFUN_008037"/>
<evidence type="ECO:0000313" key="2">
    <source>
        <dbReference type="EMBL" id="POG82799.1"/>
    </source>
</evidence>
<reference evidence="2 3" key="2">
    <citation type="journal article" date="2018" name="New Phytol.">
        <title>High intraspecific genome diversity in the model arbuscular mycorrhizal symbiont Rhizophagus irregularis.</title>
        <authorList>
            <person name="Chen E.C.H."/>
            <person name="Morin E."/>
            <person name="Beaudet D."/>
            <person name="Noel J."/>
            <person name="Yildirir G."/>
            <person name="Ndikumana S."/>
            <person name="Charron P."/>
            <person name="St-Onge C."/>
            <person name="Giorgi J."/>
            <person name="Kruger M."/>
            <person name="Marton T."/>
            <person name="Ropars J."/>
            <person name="Grigoriev I.V."/>
            <person name="Hainaut M."/>
            <person name="Henrissat B."/>
            <person name="Roux C."/>
            <person name="Martin F."/>
            <person name="Corradi N."/>
        </authorList>
    </citation>
    <scope>NUCLEOTIDE SEQUENCE [LARGE SCALE GENOMIC DNA]</scope>
    <source>
        <strain evidence="2 3">DAOM 197198</strain>
    </source>
</reference>
<accession>A0A2P4QYT0</accession>
<feature type="compositionally biased region" description="Basic residues" evidence="1">
    <location>
        <begin position="487"/>
        <end position="507"/>
    </location>
</feature>
<feature type="region of interest" description="Disordered" evidence="1">
    <location>
        <begin position="439"/>
        <end position="507"/>
    </location>
</feature>
<dbReference type="VEuPathDB" id="FungiDB:RhiirFUN_007960"/>
<organism evidence="2 3">
    <name type="scientific">Rhizophagus irregularis (strain DAOM 181602 / DAOM 197198 / MUCL 43194)</name>
    <name type="common">Arbuscular mycorrhizal fungus</name>
    <name type="synonym">Glomus intraradices</name>
    <dbReference type="NCBI Taxonomy" id="747089"/>
    <lineage>
        <taxon>Eukaryota</taxon>
        <taxon>Fungi</taxon>
        <taxon>Fungi incertae sedis</taxon>
        <taxon>Mucoromycota</taxon>
        <taxon>Glomeromycotina</taxon>
        <taxon>Glomeromycetes</taxon>
        <taxon>Glomerales</taxon>
        <taxon>Glomeraceae</taxon>
        <taxon>Rhizophagus</taxon>
    </lineage>
</organism>
<dbReference type="EMBL" id="AUPC02000003">
    <property type="protein sequence ID" value="POG82799.1"/>
    <property type="molecule type" value="Genomic_DNA"/>
</dbReference>